<dbReference type="RefSeq" id="WP_030042639.1">
    <property type="nucleotide sequence ID" value="NZ_KL575618.1"/>
</dbReference>
<dbReference type="AlphaFoldDB" id="A0A0L8M049"/>
<dbReference type="Proteomes" id="UP000037251">
    <property type="component" value="Unassembled WGS sequence"/>
</dbReference>
<dbReference type="InterPro" id="IPR008775">
    <property type="entry name" value="Phytyl_CoA_dOase-like"/>
</dbReference>
<dbReference type="GO" id="GO:0016706">
    <property type="term" value="F:2-oxoglutarate-dependent dioxygenase activity"/>
    <property type="evidence" value="ECO:0007669"/>
    <property type="project" value="UniProtKB-ARBA"/>
</dbReference>
<sequence length="304" mass="33633">MDLEEAAQAWREDGFVILPGFIPPDELKPAAGELDLLFPSAEGFHDATDARRERFIGDQFAGIDYFPFASTEISLLAVNHRVLTLAETLLEDDDIQISGAEAWAKYAGASDYDQDLHCDYPGHTLLVPSTAPGFRQLEMFVYLADVPEELGPAHLVSRKHTADLPAVPDRYLRPGLESKSRFQDGSGSPHLYEAEVSAAGTAGTVVAFEIGTVHRGTAMTAPRGARFTMHLNFRPSGVQWGQRRGWAYSAIQEDWFTFVERATPRQLQAFGFPPPGHPYWTPETMAGMALRYPGLDLTPWRQPG</sequence>
<dbReference type="Gene3D" id="2.60.120.620">
    <property type="entry name" value="q2cbj1_9rhob like domain"/>
    <property type="match status" value="1"/>
</dbReference>
<organism evidence="1 2">
    <name type="scientific">Streptomyces resistomycificus</name>
    <dbReference type="NCBI Taxonomy" id="67356"/>
    <lineage>
        <taxon>Bacteria</taxon>
        <taxon>Bacillati</taxon>
        <taxon>Actinomycetota</taxon>
        <taxon>Actinomycetes</taxon>
        <taxon>Kitasatosporales</taxon>
        <taxon>Streptomycetaceae</taxon>
        <taxon>Streptomyces</taxon>
        <taxon>Streptomyces aurantiacus group</taxon>
    </lineage>
</organism>
<dbReference type="PATRIC" id="fig|67356.5.peg.188"/>
<comment type="caution">
    <text evidence="1">The sequence shown here is derived from an EMBL/GenBank/DDBJ whole genome shotgun (WGS) entry which is preliminary data.</text>
</comment>
<evidence type="ECO:0000313" key="1">
    <source>
        <dbReference type="EMBL" id="KOG43700.1"/>
    </source>
</evidence>
<reference evidence="2" key="1">
    <citation type="submission" date="2015-07" db="EMBL/GenBank/DDBJ databases">
        <authorList>
            <person name="Ju K.-S."/>
            <person name="Doroghazi J.R."/>
            <person name="Metcalf W.W."/>
        </authorList>
    </citation>
    <scope>NUCLEOTIDE SEQUENCE [LARGE SCALE GENOMIC DNA]</scope>
    <source>
        <strain evidence="2">NRRL 2290</strain>
    </source>
</reference>
<dbReference type="STRING" id="67356.AQJ84_09215"/>
<proteinExistence type="predicted"/>
<protein>
    <recommendedName>
        <fullName evidence="3">Phytanoyl-CoA dioxygenase</fullName>
    </recommendedName>
</protein>
<dbReference type="eggNOG" id="ENOG5033T1W">
    <property type="taxonomic scope" value="Bacteria"/>
</dbReference>
<gene>
    <name evidence="1" type="ORF">ADK37_00850</name>
</gene>
<evidence type="ECO:0000313" key="2">
    <source>
        <dbReference type="Proteomes" id="UP000037251"/>
    </source>
</evidence>
<dbReference type="OrthoDB" id="7054292at2"/>
<dbReference type="Pfam" id="PF05721">
    <property type="entry name" value="PhyH"/>
    <property type="match status" value="1"/>
</dbReference>
<keyword evidence="2" id="KW-1185">Reference proteome</keyword>
<dbReference type="EMBL" id="LGUS01000001">
    <property type="protein sequence ID" value="KOG43700.1"/>
    <property type="molecule type" value="Genomic_DNA"/>
</dbReference>
<name>A0A0L8M049_9ACTN</name>
<accession>A0A0L8M049</accession>
<dbReference type="SUPFAM" id="SSF51197">
    <property type="entry name" value="Clavaminate synthase-like"/>
    <property type="match status" value="1"/>
</dbReference>
<evidence type="ECO:0008006" key="3">
    <source>
        <dbReference type="Google" id="ProtNLM"/>
    </source>
</evidence>